<dbReference type="Proteomes" id="UP000554482">
    <property type="component" value="Unassembled WGS sequence"/>
</dbReference>
<comment type="caution">
    <text evidence="1">The sequence shown here is derived from an EMBL/GenBank/DDBJ whole genome shotgun (WGS) entry which is preliminary data.</text>
</comment>
<name>A0A7J6V800_THATH</name>
<proteinExistence type="predicted"/>
<gene>
    <name evidence="1" type="ORF">FRX31_029614</name>
</gene>
<dbReference type="AlphaFoldDB" id="A0A7J6V800"/>
<keyword evidence="2" id="KW-1185">Reference proteome</keyword>
<sequence length="61" mass="7326">MNKVYHDDELITNSKEVEIEHSDESDMTEEHEKPHNDQWLMNHLITLKITRKESCRICSLM</sequence>
<organism evidence="1 2">
    <name type="scientific">Thalictrum thalictroides</name>
    <name type="common">Rue-anemone</name>
    <name type="synonym">Anemone thalictroides</name>
    <dbReference type="NCBI Taxonomy" id="46969"/>
    <lineage>
        <taxon>Eukaryota</taxon>
        <taxon>Viridiplantae</taxon>
        <taxon>Streptophyta</taxon>
        <taxon>Embryophyta</taxon>
        <taxon>Tracheophyta</taxon>
        <taxon>Spermatophyta</taxon>
        <taxon>Magnoliopsida</taxon>
        <taxon>Ranunculales</taxon>
        <taxon>Ranunculaceae</taxon>
        <taxon>Thalictroideae</taxon>
        <taxon>Thalictrum</taxon>
    </lineage>
</organism>
<accession>A0A7J6V800</accession>
<dbReference type="EMBL" id="JABWDY010036967">
    <property type="protein sequence ID" value="KAF5180798.1"/>
    <property type="molecule type" value="Genomic_DNA"/>
</dbReference>
<reference evidence="1 2" key="1">
    <citation type="submission" date="2020-06" db="EMBL/GenBank/DDBJ databases">
        <title>Transcriptomic and genomic resources for Thalictrum thalictroides and T. hernandezii: Facilitating candidate gene discovery in an emerging model plant lineage.</title>
        <authorList>
            <person name="Arias T."/>
            <person name="Riano-Pachon D.M."/>
            <person name="Di Stilio V.S."/>
        </authorList>
    </citation>
    <scope>NUCLEOTIDE SEQUENCE [LARGE SCALE GENOMIC DNA]</scope>
    <source>
        <strain evidence="2">cv. WT478/WT964</strain>
        <tissue evidence="1">Leaves</tissue>
    </source>
</reference>
<protein>
    <submittedName>
        <fullName evidence="1">Uncharacterized protein</fullName>
    </submittedName>
</protein>
<evidence type="ECO:0000313" key="2">
    <source>
        <dbReference type="Proteomes" id="UP000554482"/>
    </source>
</evidence>
<evidence type="ECO:0000313" key="1">
    <source>
        <dbReference type="EMBL" id="KAF5180798.1"/>
    </source>
</evidence>
<feature type="non-terminal residue" evidence="1">
    <location>
        <position position="61"/>
    </location>
</feature>